<gene>
    <name evidence="3" type="ORF">ONE63_001863</name>
</gene>
<dbReference type="AlphaFoldDB" id="A0AAV7XDQ3"/>
<evidence type="ECO:0000313" key="3">
    <source>
        <dbReference type="EMBL" id="KAJ1522702.1"/>
    </source>
</evidence>
<feature type="compositionally biased region" description="Basic and acidic residues" evidence="2">
    <location>
        <begin position="160"/>
        <end position="173"/>
    </location>
</feature>
<evidence type="ECO:0000256" key="2">
    <source>
        <dbReference type="SAM" id="MobiDB-lite"/>
    </source>
</evidence>
<evidence type="ECO:0008006" key="5">
    <source>
        <dbReference type="Google" id="ProtNLM"/>
    </source>
</evidence>
<proteinExistence type="predicted"/>
<keyword evidence="4" id="KW-1185">Reference proteome</keyword>
<feature type="region of interest" description="Disordered" evidence="2">
    <location>
        <begin position="236"/>
        <end position="278"/>
    </location>
</feature>
<comment type="caution">
    <text evidence="3">The sequence shown here is derived from an EMBL/GenBank/DDBJ whole genome shotgun (WGS) entry which is preliminary data.</text>
</comment>
<reference evidence="3" key="1">
    <citation type="submission" date="2022-12" db="EMBL/GenBank/DDBJ databases">
        <title>Chromosome-level genome assembly of the bean flower thrips Megalurothrips usitatus.</title>
        <authorList>
            <person name="Ma L."/>
            <person name="Liu Q."/>
            <person name="Li H."/>
            <person name="Cai W."/>
        </authorList>
    </citation>
    <scope>NUCLEOTIDE SEQUENCE</scope>
    <source>
        <strain evidence="3">Cailab_2022a</strain>
    </source>
</reference>
<sequence>MAALAALAVPEHDRRILESMAMKKRQEWRREDLAHRAHLQWERERRQRHQMEQERAARWKASVNARREWEAKENARRMEAVKRSLRLAQQRLEEAIRLKEERVQLRVLEEDVHRMVLQGERSKEYAARRLEVEEKLLHIREGARTYRRLLDAELQSRQAQADRRREHAKEQERLVGGGGRSGGHLSLCLSVSLSLSLTLSACAAQRAASANREWERCRVERTTLLELQAEESGRALRASARERHQRAASNKSRIRRRRQQRALHEGRRRAQRREVRDKDQRIRQLRRLRERALQESREQAYATASLREELRRSGPGRAAAIHLVPDST</sequence>
<feature type="coiled-coil region" evidence="1">
    <location>
        <begin position="75"/>
        <end position="102"/>
    </location>
</feature>
<protein>
    <recommendedName>
        <fullName evidence="5">Trichohyalin-like</fullName>
    </recommendedName>
</protein>
<dbReference type="Proteomes" id="UP001075354">
    <property type="component" value="Chromosome 11"/>
</dbReference>
<evidence type="ECO:0000256" key="1">
    <source>
        <dbReference type="SAM" id="Coils"/>
    </source>
</evidence>
<feature type="compositionally biased region" description="Basic residues" evidence="2">
    <location>
        <begin position="252"/>
        <end position="271"/>
    </location>
</feature>
<dbReference type="EMBL" id="JAPTSV010000011">
    <property type="protein sequence ID" value="KAJ1522702.1"/>
    <property type="molecule type" value="Genomic_DNA"/>
</dbReference>
<accession>A0AAV7XDQ3</accession>
<keyword evidence="1" id="KW-0175">Coiled coil</keyword>
<feature type="region of interest" description="Disordered" evidence="2">
    <location>
        <begin position="158"/>
        <end position="178"/>
    </location>
</feature>
<evidence type="ECO:0000313" key="4">
    <source>
        <dbReference type="Proteomes" id="UP001075354"/>
    </source>
</evidence>
<name>A0AAV7XDQ3_9NEOP</name>
<organism evidence="3 4">
    <name type="scientific">Megalurothrips usitatus</name>
    <name type="common">bean blossom thrips</name>
    <dbReference type="NCBI Taxonomy" id="439358"/>
    <lineage>
        <taxon>Eukaryota</taxon>
        <taxon>Metazoa</taxon>
        <taxon>Ecdysozoa</taxon>
        <taxon>Arthropoda</taxon>
        <taxon>Hexapoda</taxon>
        <taxon>Insecta</taxon>
        <taxon>Pterygota</taxon>
        <taxon>Neoptera</taxon>
        <taxon>Paraneoptera</taxon>
        <taxon>Thysanoptera</taxon>
        <taxon>Terebrantia</taxon>
        <taxon>Thripoidea</taxon>
        <taxon>Thripidae</taxon>
        <taxon>Megalurothrips</taxon>
    </lineage>
</organism>